<evidence type="ECO:0000259" key="5">
    <source>
        <dbReference type="PROSITE" id="PS01124"/>
    </source>
</evidence>
<dbReference type="InterPro" id="IPR011051">
    <property type="entry name" value="RmlC_Cupin_sf"/>
</dbReference>
<dbReference type="RefSeq" id="WP_111350297.1">
    <property type="nucleotide sequence ID" value="NZ_QLII01000001.1"/>
</dbReference>
<gene>
    <name evidence="6" type="ORF">HMF3257_14020</name>
</gene>
<dbReference type="SUPFAM" id="SSF46689">
    <property type="entry name" value="Homeodomain-like"/>
    <property type="match status" value="2"/>
</dbReference>
<dbReference type="InterPro" id="IPR003313">
    <property type="entry name" value="AraC-bd"/>
</dbReference>
<keyword evidence="7" id="KW-1185">Reference proteome</keyword>
<dbReference type="SMART" id="SM00342">
    <property type="entry name" value="HTH_ARAC"/>
    <property type="match status" value="1"/>
</dbReference>
<dbReference type="EMBL" id="QLII01000001">
    <property type="protein sequence ID" value="RAI78460.1"/>
    <property type="molecule type" value="Genomic_DNA"/>
</dbReference>
<keyword evidence="3" id="KW-0804">Transcription</keyword>
<feature type="compositionally biased region" description="Polar residues" evidence="4">
    <location>
        <begin position="10"/>
        <end position="20"/>
    </location>
</feature>
<dbReference type="PANTHER" id="PTHR43280:SF27">
    <property type="entry name" value="TRANSCRIPTIONAL REGULATOR MTLR"/>
    <property type="match status" value="1"/>
</dbReference>
<dbReference type="PROSITE" id="PS01124">
    <property type="entry name" value="HTH_ARAC_FAMILY_2"/>
    <property type="match status" value="1"/>
</dbReference>
<evidence type="ECO:0000256" key="4">
    <source>
        <dbReference type="SAM" id="MobiDB-lite"/>
    </source>
</evidence>
<evidence type="ECO:0000313" key="7">
    <source>
        <dbReference type="Proteomes" id="UP000249016"/>
    </source>
</evidence>
<dbReference type="AlphaFoldDB" id="A0A327NSU9"/>
<feature type="domain" description="HTH araC/xylS-type" evidence="5">
    <location>
        <begin position="187"/>
        <end position="285"/>
    </location>
</feature>
<dbReference type="OrthoDB" id="792101at2"/>
<dbReference type="InterPro" id="IPR014710">
    <property type="entry name" value="RmlC-like_jellyroll"/>
</dbReference>
<comment type="caution">
    <text evidence="6">The sequence shown here is derived from an EMBL/GenBank/DDBJ whole genome shotgun (WGS) entry which is preliminary data.</text>
</comment>
<protein>
    <submittedName>
        <fullName evidence="6">AraC family transcriptional regulator</fullName>
    </submittedName>
</protein>
<dbReference type="CDD" id="cd06976">
    <property type="entry name" value="cupin_MtlR-like_N"/>
    <property type="match status" value="1"/>
</dbReference>
<dbReference type="Proteomes" id="UP000249016">
    <property type="component" value="Unassembled WGS sequence"/>
</dbReference>
<dbReference type="Gene3D" id="1.10.10.60">
    <property type="entry name" value="Homeodomain-like"/>
    <property type="match status" value="2"/>
</dbReference>
<evidence type="ECO:0000313" key="6">
    <source>
        <dbReference type="EMBL" id="RAI78460.1"/>
    </source>
</evidence>
<dbReference type="Pfam" id="PF02311">
    <property type="entry name" value="AraC_binding"/>
    <property type="match status" value="1"/>
</dbReference>
<sequence>MKPQLLKVTTGPTRSFSVRQDQSPNINNRWHFHPEVELIQFHKGSGTQFVGDNIMRFGQGDVVLVGANLPHYWRYDEQELADNQNPQPYATVIHFTKDFWGTHFLTLPETKPIKQVLDKAQRGLLLTGSTSELIGSKIEAVYHSAGAYRLMALMDCLLAISQANEAVLLSSLGFECNFADLENERINAIYDFTFKKFSQKIRLDEVASIAGLSSNSFCRYFKSRTGKTYSQFLTEIRVGHACRQLIDNRRSIQQICYESGFQNATCFFEKFKAVTGQSPLSYQRSHRNRP</sequence>
<dbReference type="InterPro" id="IPR009057">
    <property type="entry name" value="Homeodomain-like_sf"/>
</dbReference>
<name>A0A327NSU9_9BACT</name>
<evidence type="ECO:0000256" key="2">
    <source>
        <dbReference type="ARBA" id="ARBA00023125"/>
    </source>
</evidence>
<evidence type="ECO:0000256" key="1">
    <source>
        <dbReference type="ARBA" id="ARBA00023015"/>
    </source>
</evidence>
<dbReference type="PROSITE" id="PS00041">
    <property type="entry name" value="HTH_ARAC_FAMILY_1"/>
    <property type="match status" value="1"/>
</dbReference>
<keyword evidence="1" id="KW-0805">Transcription regulation</keyword>
<keyword evidence="2" id="KW-0238">DNA-binding</keyword>
<proteinExistence type="predicted"/>
<accession>A0A327NSU9</accession>
<dbReference type="GO" id="GO:0003700">
    <property type="term" value="F:DNA-binding transcription factor activity"/>
    <property type="evidence" value="ECO:0007669"/>
    <property type="project" value="InterPro"/>
</dbReference>
<dbReference type="GO" id="GO:0043565">
    <property type="term" value="F:sequence-specific DNA binding"/>
    <property type="evidence" value="ECO:0007669"/>
    <property type="project" value="InterPro"/>
</dbReference>
<feature type="region of interest" description="Disordered" evidence="4">
    <location>
        <begin position="1"/>
        <end position="20"/>
    </location>
</feature>
<organism evidence="6 7">
    <name type="scientific">Spirosoma telluris</name>
    <dbReference type="NCBI Taxonomy" id="2183553"/>
    <lineage>
        <taxon>Bacteria</taxon>
        <taxon>Pseudomonadati</taxon>
        <taxon>Bacteroidota</taxon>
        <taxon>Cytophagia</taxon>
        <taxon>Cytophagales</taxon>
        <taxon>Cytophagaceae</taxon>
        <taxon>Spirosoma</taxon>
    </lineage>
</organism>
<dbReference type="Pfam" id="PF12833">
    <property type="entry name" value="HTH_18"/>
    <property type="match status" value="1"/>
</dbReference>
<reference evidence="6 7" key="1">
    <citation type="submission" date="2018-06" db="EMBL/GenBank/DDBJ databases">
        <title>Spirosoma sp. HMF3257 Genome sequencing and assembly.</title>
        <authorList>
            <person name="Kang H."/>
            <person name="Cha I."/>
            <person name="Kim H."/>
            <person name="Kang J."/>
            <person name="Joh K."/>
        </authorList>
    </citation>
    <scope>NUCLEOTIDE SEQUENCE [LARGE SCALE GENOMIC DNA]</scope>
    <source>
        <strain evidence="6 7">HMF3257</strain>
    </source>
</reference>
<dbReference type="SUPFAM" id="SSF51182">
    <property type="entry name" value="RmlC-like cupins"/>
    <property type="match status" value="1"/>
</dbReference>
<dbReference type="Gene3D" id="2.60.120.10">
    <property type="entry name" value="Jelly Rolls"/>
    <property type="match status" value="1"/>
</dbReference>
<dbReference type="InterPro" id="IPR018060">
    <property type="entry name" value="HTH_AraC"/>
</dbReference>
<dbReference type="PANTHER" id="PTHR43280">
    <property type="entry name" value="ARAC-FAMILY TRANSCRIPTIONAL REGULATOR"/>
    <property type="match status" value="1"/>
</dbReference>
<dbReference type="InterPro" id="IPR018062">
    <property type="entry name" value="HTH_AraC-typ_CS"/>
</dbReference>
<evidence type="ECO:0000256" key="3">
    <source>
        <dbReference type="ARBA" id="ARBA00023163"/>
    </source>
</evidence>